<evidence type="ECO:0000313" key="1">
    <source>
        <dbReference type="EMBL" id="KAH9517580.1"/>
    </source>
</evidence>
<comment type="caution">
    <text evidence="1">The sequence shown here is derived from an EMBL/GenBank/DDBJ whole genome shotgun (WGS) entry which is preliminary data.</text>
</comment>
<gene>
    <name evidence="1" type="ORF">DERF_008242</name>
</gene>
<proteinExistence type="predicted"/>
<protein>
    <submittedName>
        <fullName evidence="1">Uncharacterized protein</fullName>
    </submittedName>
</protein>
<reference evidence="1" key="2">
    <citation type="journal article" date="2022" name="Res Sq">
        <title>Comparative Genomics Reveals Insights into the Divergent Evolution of Astigmatic Mites and Household Pest Adaptations.</title>
        <authorList>
            <person name="Xiong Q."/>
            <person name="Wan A.T.-Y."/>
            <person name="Liu X.-Y."/>
            <person name="Fung C.S.-H."/>
            <person name="Xiao X."/>
            <person name="Malainual N."/>
            <person name="Hou J."/>
            <person name="Wang L."/>
            <person name="Wang M."/>
            <person name="Yang K."/>
            <person name="Cui Y."/>
            <person name="Leung E."/>
            <person name="Nong W."/>
            <person name="Shin S.-K."/>
            <person name="Au S."/>
            <person name="Jeong K.Y."/>
            <person name="Chew F.T."/>
            <person name="Hui J."/>
            <person name="Leung T.F."/>
            <person name="Tungtrongchitr A."/>
            <person name="Zhong N."/>
            <person name="Liu Z."/>
            <person name="Tsui S."/>
        </authorList>
    </citation>
    <scope>NUCLEOTIDE SEQUENCE</scope>
    <source>
        <strain evidence="1">Derf</strain>
        <tissue evidence="1">Whole organism</tissue>
    </source>
</reference>
<sequence>MNVSMSNLRIEHDLSYLYGCQNSTTSFFSGSEIEFIISKTISTQHMDSDKTNECNPNYAQQTNYYYIL</sequence>
<reference evidence="1" key="1">
    <citation type="submission" date="2013-05" db="EMBL/GenBank/DDBJ databases">
        <authorList>
            <person name="Yim A.K.Y."/>
            <person name="Chan T.F."/>
            <person name="Ji K.M."/>
            <person name="Liu X.Y."/>
            <person name="Zhou J.W."/>
            <person name="Li R.Q."/>
            <person name="Yang K.Y."/>
            <person name="Li J."/>
            <person name="Li M."/>
            <person name="Law P.T.W."/>
            <person name="Wu Y.L."/>
            <person name="Cai Z.L."/>
            <person name="Qin H."/>
            <person name="Bao Y."/>
            <person name="Leung R.K.K."/>
            <person name="Ng P.K.S."/>
            <person name="Zou J."/>
            <person name="Zhong X.J."/>
            <person name="Ran P.X."/>
            <person name="Zhong N.S."/>
            <person name="Liu Z.G."/>
            <person name="Tsui S.K.W."/>
        </authorList>
    </citation>
    <scope>NUCLEOTIDE SEQUENCE</scope>
    <source>
        <strain evidence="1">Derf</strain>
        <tissue evidence="1">Whole organism</tissue>
    </source>
</reference>
<keyword evidence="2" id="KW-1185">Reference proteome</keyword>
<dbReference type="AlphaFoldDB" id="A0A922I588"/>
<evidence type="ECO:0000313" key="2">
    <source>
        <dbReference type="Proteomes" id="UP000790347"/>
    </source>
</evidence>
<dbReference type="EMBL" id="ASGP02000003">
    <property type="protein sequence ID" value="KAH9517580.1"/>
    <property type="molecule type" value="Genomic_DNA"/>
</dbReference>
<dbReference type="Proteomes" id="UP000790347">
    <property type="component" value="Unassembled WGS sequence"/>
</dbReference>
<accession>A0A922I588</accession>
<organism evidence="1 2">
    <name type="scientific">Dermatophagoides farinae</name>
    <name type="common">American house dust mite</name>
    <dbReference type="NCBI Taxonomy" id="6954"/>
    <lineage>
        <taxon>Eukaryota</taxon>
        <taxon>Metazoa</taxon>
        <taxon>Ecdysozoa</taxon>
        <taxon>Arthropoda</taxon>
        <taxon>Chelicerata</taxon>
        <taxon>Arachnida</taxon>
        <taxon>Acari</taxon>
        <taxon>Acariformes</taxon>
        <taxon>Sarcoptiformes</taxon>
        <taxon>Astigmata</taxon>
        <taxon>Psoroptidia</taxon>
        <taxon>Analgoidea</taxon>
        <taxon>Pyroglyphidae</taxon>
        <taxon>Dermatophagoidinae</taxon>
        <taxon>Dermatophagoides</taxon>
    </lineage>
</organism>
<name>A0A922I588_DERFA</name>